<dbReference type="VEuPathDB" id="GiardiaDB:GMRT_13117"/>
<evidence type="ECO:0000313" key="2">
    <source>
        <dbReference type="Proteomes" id="UP000315496"/>
    </source>
</evidence>
<gene>
    <name evidence="1" type="ORF">GMRT_13117</name>
</gene>
<name>A0A4Z1SXV4_GIAMU</name>
<proteinExistence type="predicted"/>
<protein>
    <submittedName>
        <fullName evidence="1">Uncharacterized protein</fullName>
    </submittedName>
</protein>
<dbReference type="OrthoDB" id="10252531at2759"/>
<reference evidence="1 2" key="1">
    <citation type="submission" date="2019-05" db="EMBL/GenBank/DDBJ databases">
        <title>The compact genome of Giardia muris reveals important steps in the evolution of intestinal protozoan parasites.</title>
        <authorList>
            <person name="Xu F."/>
            <person name="Jimenez-Gonzalez A."/>
            <person name="Einarsson E."/>
            <person name="Astvaldsson A."/>
            <person name="Peirasmaki D."/>
            <person name="Eckmann L."/>
            <person name="Andersson J.O."/>
            <person name="Svard S.G."/>
            <person name="Jerlstrom-Hultqvist J."/>
        </authorList>
    </citation>
    <scope>NUCLEOTIDE SEQUENCE [LARGE SCALE GENOMIC DNA]</scope>
    <source>
        <strain evidence="1 2">Roberts-Thomson</strain>
    </source>
</reference>
<evidence type="ECO:0000313" key="1">
    <source>
        <dbReference type="EMBL" id="TNJ30526.1"/>
    </source>
</evidence>
<comment type="caution">
    <text evidence="1">The sequence shown here is derived from an EMBL/GenBank/DDBJ whole genome shotgun (WGS) entry which is preliminary data.</text>
</comment>
<dbReference type="EMBL" id="VDLU01000001">
    <property type="protein sequence ID" value="TNJ30526.1"/>
    <property type="molecule type" value="Genomic_DNA"/>
</dbReference>
<keyword evidence="2" id="KW-1185">Reference proteome</keyword>
<dbReference type="Proteomes" id="UP000315496">
    <property type="component" value="Chromosome 1"/>
</dbReference>
<sequence>MDPPASIAITNAFSLLHTTLSSTSSAESYQAMLERLVSEHAAVNAELEALVKGQVKKAGSLLDLLGRAKATGQRAQADVDRCQAITAGDESIPPDALALLQLVGHAQASAEATQALFELVTQVPARAALLIDRWGNRSNTRLTFADAYREVHSILAPRAQVAALREEHLEKLRAIPGMRSAQLDQAADELANIASYLDGTFFKAALDFNASLQSYLVEKAPLQILDPSLAKETAEDFVADIVAQELTEEGQALKTWTKVVKTIFSSVIAPRYTKIEVSFLSRHGIRPGDAQSTDETFPREFLSHITEALKADFECLATHVMPAFQQKAPDVIVERYWCGLNGVQPRPCGDLMTSKTTNVTLGMLFNLPLVYVCAIHTYVYNLFRRTDLPVLMTPGAIRPIIGFAADYARALGQVLPEQYSICSYVDDFFFQNVLKGDRRSGLPAFYRSWLLSLTYSGDPDQVGTVALDRTTFCPTAPFAPSTCALPAVFEVHKTFLATVSNVWEACTTDDKDCVLDRISRKHNTVSTIFATGSSGDVRTLFFTNAFSLEEAMQAVLVKYRQRTRARFFKACSSVERGYPRDLASCGTTNAGAFVTSAISSLFAVFQEQMSTIDGSTELGEQLMIETYRTACAALEALIVDILGNACGTSPPINLQYLCGVTDDPLSFGNLFTSKRFWIDAKRGGLAPEDFAFMTDHVEHTSLLTNAAFMNSFSTGQGGMAPKDEWTKFFKWLKPLKNQVNTNPEADSNAGPADDGAAPCLWADVTLGTREYIALANDLESLNELLEQFSDSLTVRLRSQARLGSIGRAKESLLQVLDQATELLMEKLAFTIFDRYRSDYFSVLFTNAHGADLMDNLRVHLTDDIIQSVEHLTEALQHTFLTELSNLIPASYICALLWRYCKYAQSSQENRFLSVTFITLLEGDFKNIEGLLTNIGVRPSIVRMRVAHLMAFSELRTPTLTTERLCESSKSISGAALAAYLLLHWQITREKFQALMSNSPEPERLDFFRSSPIDRALYRGPVAAFNFVCNQEDPLSPPCY</sequence>
<organism evidence="1 2">
    <name type="scientific">Giardia muris</name>
    <dbReference type="NCBI Taxonomy" id="5742"/>
    <lineage>
        <taxon>Eukaryota</taxon>
        <taxon>Metamonada</taxon>
        <taxon>Diplomonadida</taxon>
        <taxon>Hexamitidae</taxon>
        <taxon>Giardiinae</taxon>
        <taxon>Giardia</taxon>
    </lineage>
</organism>
<accession>A0A4Z1SXV4</accession>
<dbReference type="AlphaFoldDB" id="A0A4Z1SXV4"/>